<dbReference type="NCBIfam" id="TIGR01697">
    <property type="entry name" value="PNPH-PUNA-XAPA"/>
    <property type="match status" value="1"/>
</dbReference>
<keyword evidence="5 7" id="KW-0328">Glycosyltransferase</keyword>
<dbReference type="GO" id="GO:0004731">
    <property type="term" value="F:purine-nucleoside phosphorylase activity"/>
    <property type="evidence" value="ECO:0007669"/>
    <property type="project" value="UniProtKB-EC"/>
</dbReference>
<keyword evidence="12" id="KW-1185">Reference proteome</keyword>
<comment type="pathway">
    <text evidence="1 7">Purine metabolism; purine nucleoside salvage.</text>
</comment>
<evidence type="ECO:0000256" key="7">
    <source>
        <dbReference type="PIRNR" id="PIRNR000477"/>
    </source>
</evidence>
<accession>A0A0P1LCZ2</accession>
<dbReference type="InterPro" id="IPR000845">
    <property type="entry name" value="Nucleoside_phosphorylase_d"/>
</dbReference>
<accession>A0A0P1M3R3</accession>
<evidence type="ECO:0000256" key="4">
    <source>
        <dbReference type="ARBA" id="ARBA00022553"/>
    </source>
</evidence>
<dbReference type="EC" id="2.4.2.1" evidence="7"/>
<dbReference type="EMBL" id="FAOP01000004">
    <property type="protein sequence ID" value="CUU04509.1"/>
    <property type="molecule type" value="Genomic_DNA"/>
</dbReference>
<dbReference type="OrthoDB" id="1523230at2"/>
<evidence type="ECO:0000313" key="9">
    <source>
        <dbReference type="EMBL" id="CUS78370.1"/>
    </source>
</evidence>
<evidence type="ECO:0000313" key="10">
    <source>
        <dbReference type="EMBL" id="CUU04509.1"/>
    </source>
</evidence>
<dbReference type="InterPro" id="IPR035994">
    <property type="entry name" value="Nucleoside_phosphorylase_sf"/>
</dbReference>
<dbReference type="FunFam" id="3.40.50.1580:FF:000010">
    <property type="entry name" value="Purine nucleoside phosphorylase"/>
    <property type="match status" value="1"/>
</dbReference>
<sequence>MSELRQQIMEALNFIRTKTKLEPKIGIILGTGLGGLAKEIEPEVIIDYGDIPHFPISTVESHHGKLIFGKLSGKDVVAMQGRFHYYEGYTMKQITFPVRVMKFLGVKYLLISNAAGGLNPLFRKGDLMIITDHINLLGDNPLIGPNDDELGPRFPDMSEPYSKELIELAEQIALEEKIRVQKGVYVAMTGPSLETRAEYRFLRLIGADAVGMSTVPENIVANHMGMKVFGISVITDECFPDALQPLSIEEVIKVASETEPKLTLLMKRLVEKINV</sequence>
<dbReference type="Proteomes" id="UP000182011">
    <property type="component" value="Unassembled WGS sequence"/>
</dbReference>
<dbReference type="GO" id="GO:0009116">
    <property type="term" value="P:nucleoside metabolic process"/>
    <property type="evidence" value="ECO:0007669"/>
    <property type="project" value="InterPro"/>
</dbReference>
<dbReference type="PANTHER" id="PTHR11904">
    <property type="entry name" value="METHYLTHIOADENOSINE/PURINE NUCLEOSIDE PHOSPHORYLASE"/>
    <property type="match status" value="1"/>
</dbReference>
<name>A0A0P1LB16_9BACT</name>
<dbReference type="CDD" id="cd09009">
    <property type="entry name" value="PNP-EcPNPII_like"/>
    <property type="match status" value="1"/>
</dbReference>
<accession>A0A0S4N3K3</accession>
<accession>A0A0P1P3D3</accession>
<comment type="function">
    <text evidence="7">The purine nucleoside phosphorylases catalyze the phosphorolytic breakdown of the N-glycosidic bond in the beta-(deoxy)ribonucleoside molecules, with the formation of the corresponding free purine bases and pentose-1-phosphate.</text>
</comment>
<keyword evidence="4" id="KW-0597">Phosphoprotein</keyword>
<dbReference type="Pfam" id="PF01048">
    <property type="entry name" value="PNP_UDP_1"/>
    <property type="match status" value="1"/>
</dbReference>
<evidence type="ECO:0000313" key="12">
    <source>
        <dbReference type="Proteomes" id="UP000182200"/>
    </source>
</evidence>
<accession>A0A0P1LDZ0</accession>
<evidence type="ECO:0000256" key="2">
    <source>
        <dbReference type="ARBA" id="ARBA00006751"/>
    </source>
</evidence>
<dbReference type="Proteomes" id="UP000182200">
    <property type="component" value="Unassembled WGS sequence"/>
</dbReference>
<accession>A0A0P1LN76</accession>
<accession>A0A0P1LBZ7</accession>
<dbReference type="SUPFAM" id="SSF53167">
    <property type="entry name" value="Purine and uridine phosphorylases"/>
    <property type="match status" value="1"/>
</dbReference>
<accession>A0A0P1M7X7</accession>
<dbReference type="Gene3D" id="3.40.50.1580">
    <property type="entry name" value="Nucleoside phosphorylase domain"/>
    <property type="match status" value="1"/>
</dbReference>
<evidence type="ECO:0000313" key="11">
    <source>
        <dbReference type="Proteomes" id="UP000182011"/>
    </source>
</evidence>
<comment type="subunit">
    <text evidence="3">Homotrimer.</text>
</comment>
<proteinExistence type="inferred from homology"/>
<dbReference type="RefSeq" id="WP_075426695.1">
    <property type="nucleotide sequence ID" value="NZ_CZVI01000001.1"/>
</dbReference>
<evidence type="ECO:0000256" key="3">
    <source>
        <dbReference type="ARBA" id="ARBA00011233"/>
    </source>
</evidence>
<accession>A0A0P1M1W9</accession>
<evidence type="ECO:0000259" key="8">
    <source>
        <dbReference type="Pfam" id="PF01048"/>
    </source>
</evidence>
<evidence type="ECO:0000256" key="5">
    <source>
        <dbReference type="ARBA" id="ARBA00022676"/>
    </source>
</evidence>
<evidence type="ECO:0000256" key="1">
    <source>
        <dbReference type="ARBA" id="ARBA00005058"/>
    </source>
</evidence>
<dbReference type="PIRSF" id="PIRSF000477">
    <property type="entry name" value="PurNPase"/>
    <property type="match status" value="1"/>
</dbReference>
<dbReference type="GO" id="GO:0005737">
    <property type="term" value="C:cytoplasm"/>
    <property type="evidence" value="ECO:0007669"/>
    <property type="project" value="TreeGrafter"/>
</dbReference>
<dbReference type="PANTHER" id="PTHR11904:SF9">
    <property type="entry name" value="PURINE NUCLEOSIDE PHOSPHORYLASE-RELATED"/>
    <property type="match status" value="1"/>
</dbReference>
<accession>A0A0P1P6S8</accession>
<evidence type="ECO:0000256" key="6">
    <source>
        <dbReference type="ARBA" id="ARBA00022679"/>
    </source>
</evidence>
<organism evidence="10 11">
    <name type="scientific">Candidatus Kryptonium thompsonii</name>
    <dbReference type="NCBI Taxonomy" id="1633631"/>
    <lineage>
        <taxon>Bacteria</taxon>
        <taxon>Pseudomonadati</taxon>
        <taxon>Candidatus Kryptoniota</taxon>
        <taxon>Candidatus Kryptonium</taxon>
    </lineage>
</organism>
<dbReference type="PROSITE" id="PS01240">
    <property type="entry name" value="PNP_MTAP_2"/>
    <property type="match status" value="1"/>
</dbReference>
<dbReference type="InterPro" id="IPR011270">
    <property type="entry name" value="Pur_Nuc_Pase_Ino/Guo-sp"/>
</dbReference>
<reference evidence="10" key="2">
    <citation type="submission" date="2015-11" db="EMBL/GenBank/DDBJ databases">
        <authorList>
            <person name="Zhang Y."/>
            <person name="Guo Z."/>
        </authorList>
    </citation>
    <scope>NUCLEOTIDE SEQUENCE [LARGE SCALE GENOMIC DNA]</scope>
    <source>
        <strain evidence="10">JGI-4</strain>
    </source>
</reference>
<dbReference type="AlphaFoldDB" id="A0A0P1LB16"/>
<gene>
    <name evidence="10" type="ORF">JGI4_01041</name>
    <name evidence="9" type="ORF">JGI8_00229</name>
</gene>
<dbReference type="InterPro" id="IPR018099">
    <property type="entry name" value="Purine_phosphorylase-2_CS"/>
</dbReference>
<dbReference type="UniPathway" id="UPA00606"/>
<dbReference type="STRING" id="1633631.GCA_001442925_01040"/>
<comment type="similarity">
    <text evidence="2 7">Belongs to the PNP/MTAP phosphorylase family.</text>
</comment>
<dbReference type="EMBL" id="CZVI01000001">
    <property type="protein sequence ID" value="CUS78370.1"/>
    <property type="molecule type" value="Genomic_DNA"/>
</dbReference>
<accession>A0A0P1LB16</accession>
<reference evidence="11 12" key="1">
    <citation type="submission" date="2015-11" db="EMBL/GenBank/DDBJ databases">
        <authorList>
            <person name="Varghese N."/>
        </authorList>
    </citation>
    <scope>NUCLEOTIDE SEQUENCE [LARGE SCALE GENOMIC DNA]</scope>
    <source>
        <strain evidence="9 12">JGI-8</strain>
    </source>
</reference>
<keyword evidence="6 7" id="KW-0808">Transferase</keyword>
<dbReference type="NCBIfam" id="TIGR01700">
    <property type="entry name" value="PNPH"/>
    <property type="match status" value="1"/>
</dbReference>
<dbReference type="NCBIfam" id="NF006054">
    <property type="entry name" value="PRK08202.1"/>
    <property type="match status" value="1"/>
</dbReference>
<feature type="domain" description="Nucleoside phosphorylase" evidence="8">
    <location>
        <begin position="24"/>
        <end position="271"/>
    </location>
</feature>
<dbReference type="InterPro" id="IPR011268">
    <property type="entry name" value="Purine_phosphorylase"/>
</dbReference>
<protein>
    <recommendedName>
        <fullName evidence="7">Purine nucleoside phosphorylase</fullName>
        <ecNumber evidence="7">2.4.2.1</ecNumber>
    </recommendedName>
    <alternativeName>
        <fullName evidence="7">Inosine-guanosine phosphorylase</fullName>
    </alternativeName>
</protein>